<accession>A0A2V4DQU4</accession>
<gene>
    <name evidence="1" type="ORF">DKK78_03520</name>
</gene>
<keyword evidence="2" id="KW-1185">Reference proteome</keyword>
<dbReference type="Proteomes" id="UP000247673">
    <property type="component" value="Unassembled WGS sequence"/>
</dbReference>
<protein>
    <submittedName>
        <fullName evidence="1">Uncharacterized protein</fullName>
    </submittedName>
</protein>
<evidence type="ECO:0000313" key="2">
    <source>
        <dbReference type="Proteomes" id="UP000247673"/>
    </source>
</evidence>
<evidence type="ECO:0000313" key="1">
    <source>
        <dbReference type="EMBL" id="PXY91414.1"/>
    </source>
</evidence>
<reference evidence="1 2" key="1">
    <citation type="submission" date="2018-05" db="EMBL/GenBank/DDBJ databases">
        <title>Reference genomes for bee gut microbiota database.</title>
        <authorList>
            <person name="Ellegaard K.M."/>
        </authorList>
    </citation>
    <scope>NUCLEOTIDE SEQUENCE [LARGE SCALE GENOMIC DNA]</scope>
    <source>
        <strain evidence="1 2">ESL0172</strain>
    </source>
</reference>
<comment type="caution">
    <text evidence="1">The sequence shown here is derived from an EMBL/GenBank/DDBJ whole genome shotgun (WGS) entry which is preliminary data.</text>
</comment>
<organism evidence="1 2">
    <name type="scientific">Gilliamella apis</name>
    <dbReference type="NCBI Taxonomy" id="1970738"/>
    <lineage>
        <taxon>Bacteria</taxon>
        <taxon>Pseudomonadati</taxon>
        <taxon>Pseudomonadota</taxon>
        <taxon>Gammaproteobacteria</taxon>
        <taxon>Orbales</taxon>
        <taxon>Orbaceae</taxon>
        <taxon>Gilliamella</taxon>
    </lineage>
</organism>
<dbReference type="RefSeq" id="WP_110447385.1">
    <property type="nucleotide sequence ID" value="NZ_CP132381.1"/>
</dbReference>
<sequence>MTNDNLRKVHELIQNKPWADDILEQIQALIDKESSVPIKRMMSMSMSSVINKLENQKVKHK</sequence>
<dbReference type="EMBL" id="QGLO01000004">
    <property type="protein sequence ID" value="PXY91414.1"/>
    <property type="molecule type" value="Genomic_DNA"/>
</dbReference>
<proteinExistence type="predicted"/>
<name>A0A2V4DQU4_9GAMM</name>
<dbReference type="AlphaFoldDB" id="A0A2V4DQU4"/>